<comment type="similarity">
    <text evidence="2 8">Belongs to the pantothenate synthetase family.</text>
</comment>
<comment type="catalytic activity">
    <reaction evidence="7 8">
        <text>(R)-pantoate + beta-alanine + ATP = (R)-pantothenate + AMP + diphosphate + H(+)</text>
        <dbReference type="Rhea" id="RHEA:10912"/>
        <dbReference type="ChEBI" id="CHEBI:15378"/>
        <dbReference type="ChEBI" id="CHEBI:15980"/>
        <dbReference type="ChEBI" id="CHEBI:29032"/>
        <dbReference type="ChEBI" id="CHEBI:30616"/>
        <dbReference type="ChEBI" id="CHEBI:33019"/>
        <dbReference type="ChEBI" id="CHEBI:57966"/>
        <dbReference type="ChEBI" id="CHEBI:456215"/>
        <dbReference type="EC" id="6.3.2.1"/>
    </reaction>
</comment>
<feature type="binding site" evidence="8">
    <location>
        <position position="61"/>
    </location>
    <ligand>
        <name>(R)-pantoate</name>
        <dbReference type="ChEBI" id="CHEBI:15980"/>
    </ligand>
</feature>
<dbReference type="UniPathway" id="UPA00028">
    <property type="reaction ID" value="UER00005"/>
</dbReference>
<dbReference type="InterPro" id="IPR004821">
    <property type="entry name" value="Cyt_trans-like"/>
</dbReference>
<evidence type="ECO:0000256" key="6">
    <source>
        <dbReference type="ARBA" id="ARBA00022840"/>
    </source>
</evidence>
<name>A0A363UNX1_9GAMM</name>
<evidence type="ECO:0000256" key="7">
    <source>
        <dbReference type="ARBA" id="ARBA00048258"/>
    </source>
</evidence>
<evidence type="ECO:0000256" key="3">
    <source>
        <dbReference type="ARBA" id="ARBA00022598"/>
    </source>
</evidence>
<sequence>MKLVHDLAELHALRAAWRTAGETVALVPTMGNLHAGHLSLVEQVQPQADRVIVTIFVNPLQFAPGEDFEQYPRTLDEDLAKLDALRPDVVFAPSVEAMYPTGYPIATRVAVEPLVDRYCGAFRAGHFTGAATVVTILFNLVQPDLAIFGEKDYQQLLIFRRMAADLHMPVRIVSGATIREPNGLAMSSRNRYLTQAQRDQASTLRQVLLATGRALLAGRRDFEALEADGLQQLAEAGFDPQYLKIATPALDSPGPEADDFVVLAAAVLGSARLIDNITLQDPDLRA</sequence>
<keyword evidence="4 8" id="KW-0566">Pantothenate biosynthesis</keyword>
<comment type="subunit">
    <text evidence="8">Homodimer.</text>
</comment>
<dbReference type="Gene3D" id="3.30.1300.10">
    <property type="entry name" value="Pantoate-beta-alanine ligase, C-terminal domain"/>
    <property type="match status" value="1"/>
</dbReference>
<evidence type="ECO:0000256" key="2">
    <source>
        <dbReference type="ARBA" id="ARBA00009256"/>
    </source>
</evidence>
<comment type="miscellaneous">
    <text evidence="8">The reaction proceeds by a bi uni uni bi ping pong mechanism.</text>
</comment>
<dbReference type="InterPro" id="IPR014729">
    <property type="entry name" value="Rossmann-like_a/b/a_fold"/>
</dbReference>
<dbReference type="SUPFAM" id="SSF52374">
    <property type="entry name" value="Nucleotidylyl transferase"/>
    <property type="match status" value="1"/>
</dbReference>
<keyword evidence="3 8" id="KW-0436">Ligase</keyword>
<evidence type="ECO:0000313" key="10">
    <source>
        <dbReference type="Proteomes" id="UP000251800"/>
    </source>
</evidence>
<comment type="pathway">
    <text evidence="1 8">Cofactor biosynthesis; (R)-pantothenate biosynthesis; (R)-pantothenate from (R)-pantoate and beta-alanine: step 1/1.</text>
</comment>
<dbReference type="Gene3D" id="3.40.50.620">
    <property type="entry name" value="HUPs"/>
    <property type="match status" value="1"/>
</dbReference>
<proteinExistence type="inferred from homology"/>
<dbReference type="OrthoDB" id="9773087at2"/>
<evidence type="ECO:0000256" key="5">
    <source>
        <dbReference type="ARBA" id="ARBA00022741"/>
    </source>
</evidence>
<feature type="binding site" evidence="8">
    <location>
        <begin position="30"/>
        <end position="37"/>
    </location>
    <ligand>
        <name>ATP</name>
        <dbReference type="ChEBI" id="CHEBI:30616"/>
    </ligand>
</feature>
<feature type="active site" description="Proton donor" evidence="8">
    <location>
        <position position="37"/>
    </location>
</feature>
<feature type="binding site" evidence="8">
    <location>
        <position position="155"/>
    </location>
    <ligand>
        <name>(R)-pantoate</name>
        <dbReference type="ChEBI" id="CHEBI:15980"/>
    </ligand>
</feature>
<dbReference type="EC" id="6.3.2.1" evidence="8"/>
<evidence type="ECO:0000256" key="1">
    <source>
        <dbReference type="ARBA" id="ARBA00004990"/>
    </source>
</evidence>
<feature type="binding site" evidence="8">
    <location>
        <begin position="186"/>
        <end position="189"/>
    </location>
    <ligand>
        <name>ATP</name>
        <dbReference type="ChEBI" id="CHEBI:30616"/>
    </ligand>
</feature>
<accession>A0A363UNX1</accession>
<dbReference type="GO" id="GO:0005524">
    <property type="term" value="F:ATP binding"/>
    <property type="evidence" value="ECO:0007669"/>
    <property type="project" value="UniProtKB-KW"/>
</dbReference>
<feature type="binding site" evidence="8">
    <location>
        <position position="61"/>
    </location>
    <ligand>
        <name>beta-alanine</name>
        <dbReference type="ChEBI" id="CHEBI:57966"/>
    </ligand>
</feature>
<dbReference type="PANTHER" id="PTHR21299:SF1">
    <property type="entry name" value="PANTOATE--BETA-ALANINE LIGASE"/>
    <property type="match status" value="1"/>
</dbReference>
<keyword evidence="5 8" id="KW-0547">Nucleotide-binding</keyword>
<dbReference type="NCBIfam" id="TIGR00125">
    <property type="entry name" value="cyt_tran_rel"/>
    <property type="match status" value="1"/>
</dbReference>
<dbReference type="GO" id="GO:0015940">
    <property type="term" value="P:pantothenate biosynthetic process"/>
    <property type="evidence" value="ECO:0007669"/>
    <property type="project" value="UniProtKB-UniRule"/>
</dbReference>
<dbReference type="Pfam" id="PF02569">
    <property type="entry name" value="Pantoate_ligase"/>
    <property type="match status" value="1"/>
</dbReference>
<dbReference type="InterPro" id="IPR003721">
    <property type="entry name" value="Pantoate_ligase"/>
</dbReference>
<dbReference type="RefSeq" id="WP_109719221.1">
    <property type="nucleotide sequence ID" value="NZ_QEQK01000003.1"/>
</dbReference>
<dbReference type="FunFam" id="3.40.50.620:FF:000013">
    <property type="entry name" value="Pantothenate synthetase"/>
    <property type="match status" value="1"/>
</dbReference>
<dbReference type="AlphaFoldDB" id="A0A363UNX1"/>
<evidence type="ECO:0000256" key="4">
    <source>
        <dbReference type="ARBA" id="ARBA00022655"/>
    </source>
</evidence>
<feature type="binding site" evidence="8">
    <location>
        <position position="178"/>
    </location>
    <ligand>
        <name>ATP</name>
        <dbReference type="ChEBI" id="CHEBI:30616"/>
    </ligand>
</feature>
<comment type="caution">
    <text evidence="9">The sequence shown here is derived from an EMBL/GenBank/DDBJ whole genome shotgun (WGS) entry which is preliminary data.</text>
</comment>
<dbReference type="InterPro" id="IPR042176">
    <property type="entry name" value="Pantoate_ligase_C"/>
</dbReference>
<dbReference type="PANTHER" id="PTHR21299">
    <property type="entry name" value="CYTIDYLATE KINASE/PANTOATE-BETA-ALANINE LIGASE"/>
    <property type="match status" value="1"/>
</dbReference>
<dbReference type="HAMAP" id="MF_00158">
    <property type="entry name" value="PanC"/>
    <property type="match status" value="1"/>
</dbReference>
<dbReference type="EMBL" id="QEQK01000003">
    <property type="protein sequence ID" value="PWN57141.1"/>
    <property type="molecule type" value="Genomic_DNA"/>
</dbReference>
<reference evidence="9 10" key="1">
    <citation type="submission" date="2018-05" db="EMBL/GenBank/DDBJ databases">
        <title>Abyssibacter profundi OUC007T gen. nov., sp. nov, a marine bacterium isolated from seawater of the Mariana Trench.</title>
        <authorList>
            <person name="Zhou S."/>
        </authorList>
    </citation>
    <scope>NUCLEOTIDE SEQUENCE [LARGE SCALE GENOMIC DNA]</scope>
    <source>
        <strain evidence="9 10">OUC007</strain>
    </source>
</reference>
<keyword evidence="10" id="KW-1185">Reference proteome</keyword>
<feature type="binding site" evidence="8">
    <location>
        <begin position="149"/>
        <end position="152"/>
    </location>
    <ligand>
        <name>ATP</name>
        <dbReference type="ChEBI" id="CHEBI:30616"/>
    </ligand>
</feature>
<dbReference type="NCBIfam" id="TIGR00018">
    <property type="entry name" value="panC"/>
    <property type="match status" value="1"/>
</dbReference>
<keyword evidence="6 8" id="KW-0067">ATP-binding</keyword>
<dbReference type="GO" id="GO:0004592">
    <property type="term" value="F:pantoate-beta-alanine ligase activity"/>
    <property type="evidence" value="ECO:0007669"/>
    <property type="project" value="UniProtKB-UniRule"/>
</dbReference>
<comment type="function">
    <text evidence="8">Catalyzes the condensation of pantoate with beta-alanine in an ATP-dependent reaction via a pantoyl-adenylate intermediate.</text>
</comment>
<gene>
    <name evidence="8" type="primary">panC</name>
    <name evidence="9" type="ORF">DEH80_04230</name>
</gene>
<dbReference type="Proteomes" id="UP000251800">
    <property type="component" value="Unassembled WGS sequence"/>
</dbReference>
<keyword evidence="8" id="KW-0963">Cytoplasm</keyword>
<evidence type="ECO:0000256" key="8">
    <source>
        <dbReference type="HAMAP-Rule" id="MF_00158"/>
    </source>
</evidence>
<evidence type="ECO:0000313" key="9">
    <source>
        <dbReference type="EMBL" id="PWN57141.1"/>
    </source>
</evidence>
<dbReference type="CDD" id="cd00560">
    <property type="entry name" value="PanC"/>
    <property type="match status" value="1"/>
</dbReference>
<protein>
    <recommendedName>
        <fullName evidence="8">Pantothenate synthetase</fullName>
        <shortName evidence="8">PS</shortName>
        <ecNumber evidence="8">6.3.2.1</ecNumber>
    </recommendedName>
    <alternativeName>
        <fullName evidence="8">Pantoate--beta-alanine ligase</fullName>
    </alternativeName>
    <alternativeName>
        <fullName evidence="8">Pantoate-activating enzyme</fullName>
    </alternativeName>
</protein>
<organism evidence="9 10">
    <name type="scientific">Abyssibacter profundi</name>
    <dbReference type="NCBI Taxonomy" id="2182787"/>
    <lineage>
        <taxon>Bacteria</taxon>
        <taxon>Pseudomonadati</taxon>
        <taxon>Pseudomonadota</taxon>
        <taxon>Gammaproteobacteria</taxon>
        <taxon>Chromatiales</taxon>
        <taxon>Oceanococcaceae</taxon>
        <taxon>Abyssibacter</taxon>
    </lineage>
</organism>
<comment type="subcellular location">
    <subcellularLocation>
        <location evidence="8">Cytoplasm</location>
    </subcellularLocation>
</comment>
<dbReference type="GO" id="GO:0005829">
    <property type="term" value="C:cytosol"/>
    <property type="evidence" value="ECO:0007669"/>
    <property type="project" value="TreeGrafter"/>
</dbReference>